<keyword evidence="8" id="KW-0677">Repeat</keyword>
<dbReference type="GO" id="GO:0030198">
    <property type="term" value="P:extracellular matrix organization"/>
    <property type="evidence" value="ECO:0007669"/>
    <property type="project" value="TreeGrafter"/>
</dbReference>
<dbReference type="GO" id="GO:0005615">
    <property type="term" value="C:extracellular space"/>
    <property type="evidence" value="ECO:0007669"/>
    <property type="project" value="TreeGrafter"/>
</dbReference>
<dbReference type="PROSITE" id="PS51041">
    <property type="entry name" value="EMI"/>
    <property type="match status" value="1"/>
</dbReference>
<evidence type="ECO:0000259" key="14">
    <source>
        <dbReference type="PROSITE" id="PS50213"/>
    </source>
</evidence>
<dbReference type="FunFam" id="2.30.180.10:FF:000001">
    <property type="entry name" value="periostin isoform X1"/>
    <property type="match status" value="1"/>
</dbReference>
<dbReference type="FunFam" id="2.30.180.10:FF:000003">
    <property type="entry name" value="periostin isoform X1"/>
    <property type="match status" value="1"/>
</dbReference>
<name>V9KED7_CALMI</name>
<dbReference type="Ensembl" id="ENSCMIT00000013099.1">
    <property type="protein sequence ID" value="ENSCMIP00000012808.1"/>
    <property type="gene ID" value="ENSCMIG00000006497.1"/>
</dbReference>
<dbReference type="Gene3D" id="2.30.180.10">
    <property type="entry name" value="FAS1 domain"/>
    <property type="match status" value="4"/>
</dbReference>
<keyword evidence="5" id="KW-0272">Extracellular matrix</keyword>
<feature type="signal peptide" evidence="13">
    <location>
        <begin position="1"/>
        <end position="21"/>
    </location>
</feature>
<accession>V9KED7</accession>
<evidence type="ECO:0000256" key="13">
    <source>
        <dbReference type="SAM" id="SignalP"/>
    </source>
</evidence>
<dbReference type="OrthoDB" id="286301at2759"/>
<keyword evidence="18" id="KW-1185">Reference proteome</keyword>
<evidence type="ECO:0000313" key="18">
    <source>
        <dbReference type="Proteomes" id="UP000314986"/>
    </source>
</evidence>
<feature type="domain" description="FAS1" evidence="14">
    <location>
        <begin position="234"/>
        <end position="365"/>
    </location>
</feature>
<feature type="domain" description="EMI" evidence="15">
    <location>
        <begin position="40"/>
        <end position="94"/>
    </location>
</feature>
<dbReference type="PANTHER" id="PTHR10900">
    <property type="entry name" value="PERIOSTIN-RELATED"/>
    <property type="match status" value="1"/>
</dbReference>
<dbReference type="InterPro" id="IPR050904">
    <property type="entry name" value="Adhesion/Biosynth-related"/>
</dbReference>
<dbReference type="PANTHER" id="PTHR10900:SF82">
    <property type="entry name" value="TRANSFORMING GROWTH FACTOR-BETA-INDUCED PROTEIN IG-H3"/>
    <property type="match status" value="1"/>
</dbReference>
<dbReference type="GO" id="GO:0007155">
    <property type="term" value="P:cell adhesion"/>
    <property type="evidence" value="ECO:0007669"/>
    <property type="project" value="UniProtKB-KW"/>
</dbReference>
<evidence type="ECO:0000256" key="5">
    <source>
        <dbReference type="ARBA" id="ARBA00022530"/>
    </source>
</evidence>
<reference evidence="18" key="1">
    <citation type="journal article" date="2006" name="Science">
        <title>Ancient noncoding elements conserved in the human genome.</title>
        <authorList>
            <person name="Venkatesh B."/>
            <person name="Kirkness E.F."/>
            <person name="Loh Y.H."/>
            <person name="Halpern A.L."/>
            <person name="Lee A.P."/>
            <person name="Johnson J."/>
            <person name="Dandona N."/>
            <person name="Viswanathan L.D."/>
            <person name="Tay A."/>
            <person name="Venter J.C."/>
            <person name="Strausberg R.L."/>
            <person name="Brenner S."/>
        </authorList>
    </citation>
    <scope>NUCLEOTIDE SEQUENCE [LARGE SCALE GENOMIC DNA]</scope>
</reference>
<comment type="subcellular location">
    <subcellularLocation>
        <location evidence="1">Secreted</location>
        <location evidence="1">Extracellular space</location>
        <location evidence="1">Extracellular matrix</location>
    </subcellularLocation>
</comment>
<evidence type="ECO:0000256" key="1">
    <source>
        <dbReference type="ARBA" id="ARBA00004498"/>
    </source>
</evidence>
<dbReference type="Proteomes" id="UP000314986">
    <property type="component" value="Unassembled WGS sequence"/>
</dbReference>
<dbReference type="Pfam" id="PF02469">
    <property type="entry name" value="Fasciclin"/>
    <property type="match status" value="4"/>
</dbReference>
<keyword evidence="3" id="KW-0301">Gamma-carboxyglutamic acid</keyword>
<dbReference type="EMBL" id="JW863644">
    <property type="protein sequence ID" value="AFO96161.1"/>
    <property type="molecule type" value="mRNA"/>
</dbReference>
<dbReference type="GeneID" id="103183702"/>
<evidence type="ECO:0000256" key="8">
    <source>
        <dbReference type="ARBA" id="ARBA00022737"/>
    </source>
</evidence>
<feature type="domain" description="FAS1" evidence="14">
    <location>
        <begin position="95"/>
        <end position="230"/>
    </location>
</feature>
<dbReference type="SMART" id="SM00554">
    <property type="entry name" value="FAS1"/>
    <property type="match status" value="4"/>
</dbReference>
<dbReference type="GO" id="GO:0050839">
    <property type="term" value="F:cell adhesion molecule binding"/>
    <property type="evidence" value="ECO:0007669"/>
    <property type="project" value="TreeGrafter"/>
</dbReference>
<keyword evidence="7 13" id="KW-0732">Signal</keyword>
<comment type="subunit">
    <text evidence="12">Binds to type I, II, and IV collagens.</text>
</comment>
<keyword evidence="9" id="KW-0130">Cell adhesion</keyword>
<reference evidence="18" key="2">
    <citation type="journal article" date="2007" name="PLoS Biol.">
        <title>Survey sequencing and comparative analysis of the elephant shark (Callorhinchus milii) genome.</title>
        <authorList>
            <person name="Venkatesh B."/>
            <person name="Kirkness E.F."/>
            <person name="Loh Y.H."/>
            <person name="Halpern A.L."/>
            <person name="Lee A.P."/>
            <person name="Johnson J."/>
            <person name="Dandona N."/>
            <person name="Viswanathan L.D."/>
            <person name="Tay A."/>
            <person name="Venter J.C."/>
            <person name="Strausberg R.L."/>
            <person name="Brenner S."/>
        </authorList>
    </citation>
    <scope>NUCLEOTIDE SEQUENCE [LARGE SCALE GENOMIC DNA]</scope>
</reference>
<reference evidence="16 18" key="3">
    <citation type="journal article" date="2014" name="Nature">
        <title>Elephant shark genome provides unique insights into gnathostome evolution.</title>
        <authorList>
            <consortium name="International Elephant Shark Genome Sequencing Consortium"/>
            <person name="Venkatesh B."/>
            <person name="Lee A.P."/>
            <person name="Ravi V."/>
            <person name="Maurya A.K."/>
            <person name="Lian M.M."/>
            <person name="Swann J.B."/>
            <person name="Ohta Y."/>
            <person name="Flajnik M.F."/>
            <person name="Sutoh Y."/>
            <person name="Kasahara M."/>
            <person name="Hoon S."/>
            <person name="Gangu V."/>
            <person name="Roy S.W."/>
            <person name="Irimia M."/>
            <person name="Korzh V."/>
            <person name="Kondrychyn I."/>
            <person name="Lim Z.W."/>
            <person name="Tay B.H."/>
            <person name="Tohari S."/>
            <person name="Kong K.W."/>
            <person name="Ho S."/>
            <person name="Lorente-Galdos B."/>
            <person name="Quilez J."/>
            <person name="Marques-Bonet T."/>
            <person name="Raney B.J."/>
            <person name="Ingham P.W."/>
            <person name="Tay A."/>
            <person name="Hillier L.W."/>
            <person name="Minx P."/>
            <person name="Boehm T."/>
            <person name="Wilson R.K."/>
            <person name="Brenner S."/>
            <person name="Warren W.C."/>
        </authorList>
    </citation>
    <scope>NUCLEOTIDE SEQUENCE</scope>
    <source>
        <tissue evidence="16">Intestine</tissue>
    </source>
</reference>
<keyword evidence="10" id="KW-1015">Disulfide bond</keyword>
<evidence type="ECO:0000256" key="3">
    <source>
        <dbReference type="ARBA" id="ARBA00022479"/>
    </source>
</evidence>
<evidence type="ECO:0000313" key="17">
    <source>
        <dbReference type="Ensembl" id="ENSCMIP00000012808.1"/>
    </source>
</evidence>
<dbReference type="GO" id="GO:0031012">
    <property type="term" value="C:extracellular matrix"/>
    <property type="evidence" value="ECO:0007669"/>
    <property type="project" value="TreeGrafter"/>
</dbReference>
<dbReference type="InterPro" id="IPR036378">
    <property type="entry name" value="FAS1_dom_sf"/>
</dbReference>
<dbReference type="STRING" id="7868.ENSCMIP00000012808"/>
<evidence type="ECO:0000256" key="7">
    <source>
        <dbReference type="ARBA" id="ARBA00022729"/>
    </source>
</evidence>
<evidence type="ECO:0000256" key="2">
    <source>
        <dbReference type="ARBA" id="ARBA00022081"/>
    </source>
</evidence>
<proteinExistence type="evidence at transcript level"/>
<reference evidence="17" key="4">
    <citation type="submission" date="2025-05" db="UniProtKB">
        <authorList>
            <consortium name="Ensembl"/>
        </authorList>
    </citation>
    <scope>IDENTIFICATION</scope>
</reference>
<dbReference type="AlphaFoldDB" id="V9KED7"/>
<gene>
    <name evidence="17" type="primary">tgfbi</name>
</gene>
<dbReference type="FunFam" id="2.30.180.10:FF:000002">
    <property type="entry name" value="periostin isoform X1"/>
    <property type="match status" value="1"/>
</dbReference>
<sequence length="673" mass="73748">MKHFFTFSLAVAVVCVTLTSAISPYKQVLQHSRIRGRQHGPNVCAMQKVMGVNKKYFTNCKQWYQRKVCGKSTVVSYECCPGYSKVHAQKGCPAALPITNIYNTLRNVGSSTTQLYADRANLRPLIEGPGSYTFFAPSNEAWSSLSAEIIDALVSNVNIELLNALQYHMVERRILTDELKHGTVLTSMYQELNVYIHHYPNGIVTVNCARLIKADQHAANGVVHVIDRVITAITNTIQQTIDVDDSFENLRAAVAAAGLSDLLDSEGQYTLFAPTDEAFRKVPPATLNRILGDPQALKAMLNYHILKNVQCAEAIISGSPMETLEGKPLEVGCITDSITLNDKSIVTDKDILATNGVIHKINELLIPDSAKTLLELTEKSSVTKFANLFKQSGLISHLEGTEAVTLLAPQNEALQDTSTVVNDDVRDLLLSHVVKGQAFSRNMYHGQVLETMNGKQLRVFVYRNALCIENTCIAAHDRTGRYGSMLIMDKVLTPPVGTIMDILKADNRFSMLVGAIQTAGLTETLNRPGTFTIFAPTNEAILALPPRERNVVLGNPKLLKYHIAEQILVSGGIASQIVLLKSLQGPTLEVGTKKQVVNVNKVPVIEVDLMATNGVIHAIETVLQPPTSRPSGNQDGTEVSSADILRFGLSPAQVGKPRTRKVSRDDILKRNTY</sequence>
<evidence type="ECO:0000259" key="15">
    <source>
        <dbReference type="PROSITE" id="PS51041"/>
    </source>
</evidence>
<dbReference type="InterPro" id="IPR000782">
    <property type="entry name" value="FAS1_domain"/>
</dbReference>
<evidence type="ECO:0000256" key="11">
    <source>
        <dbReference type="ARBA" id="ARBA00045945"/>
    </source>
</evidence>
<dbReference type="InterPro" id="IPR011489">
    <property type="entry name" value="EMI_domain"/>
</dbReference>
<protein>
    <recommendedName>
        <fullName evidence="2">Transforming growth factor-beta-induced protein ig-h3</fullName>
    </recommendedName>
</protein>
<dbReference type="SUPFAM" id="SSF82153">
    <property type="entry name" value="FAS1 domain"/>
    <property type="match status" value="4"/>
</dbReference>
<dbReference type="CTD" id="7045"/>
<feature type="chain" id="PRO_5044739493" description="Transforming growth factor-beta-induced protein ig-h3" evidence="13">
    <location>
        <begin position="22"/>
        <end position="673"/>
    </location>
</feature>
<keyword evidence="4" id="KW-0964">Secreted</keyword>
<evidence type="ECO:0000256" key="4">
    <source>
        <dbReference type="ARBA" id="ARBA00022525"/>
    </source>
</evidence>
<evidence type="ECO:0000313" key="16">
    <source>
        <dbReference type="EMBL" id="AFO96161.1"/>
    </source>
</evidence>
<dbReference type="GeneTree" id="ENSGT00530000063860"/>
<evidence type="ECO:0000256" key="12">
    <source>
        <dbReference type="ARBA" id="ARBA00047016"/>
    </source>
</evidence>
<keyword evidence="6" id="KW-0597">Phosphoprotein</keyword>
<comment type="function">
    <text evidence="11">Plays a role in cell adhesion. May play a role in cell-collagen interactions.</text>
</comment>
<dbReference type="OMA" id="MYQNIDI"/>
<dbReference type="PROSITE" id="PS50213">
    <property type="entry name" value="FAS1"/>
    <property type="match status" value="4"/>
</dbReference>
<evidence type="ECO:0000256" key="6">
    <source>
        <dbReference type="ARBA" id="ARBA00022553"/>
    </source>
</evidence>
<organism evidence="16">
    <name type="scientific">Callorhinchus milii</name>
    <name type="common">Ghost shark</name>
    <dbReference type="NCBI Taxonomy" id="7868"/>
    <lineage>
        <taxon>Eukaryota</taxon>
        <taxon>Metazoa</taxon>
        <taxon>Chordata</taxon>
        <taxon>Craniata</taxon>
        <taxon>Vertebrata</taxon>
        <taxon>Chondrichthyes</taxon>
        <taxon>Holocephali</taxon>
        <taxon>Chimaeriformes</taxon>
        <taxon>Callorhinchidae</taxon>
        <taxon>Callorhinchus</taxon>
    </lineage>
</organism>
<dbReference type="FunFam" id="2.30.180.10:FF:000032">
    <property type="entry name" value="Fasciclin domain-containing protein, putative"/>
    <property type="match status" value="1"/>
</dbReference>
<evidence type="ECO:0000256" key="9">
    <source>
        <dbReference type="ARBA" id="ARBA00022889"/>
    </source>
</evidence>
<dbReference type="KEGG" id="cmk:103183702"/>
<feature type="domain" description="FAS1" evidence="14">
    <location>
        <begin position="369"/>
        <end position="492"/>
    </location>
</feature>
<dbReference type="RefSeq" id="XP_007899516.1">
    <property type="nucleotide sequence ID" value="XM_007901325.2"/>
</dbReference>
<evidence type="ECO:0000256" key="10">
    <source>
        <dbReference type="ARBA" id="ARBA00023157"/>
    </source>
</evidence>
<feature type="domain" description="FAS1" evidence="14">
    <location>
        <begin position="496"/>
        <end position="623"/>
    </location>
</feature>